<keyword evidence="3" id="KW-1185">Reference proteome</keyword>
<sequence>MKYGMPTLIEIDNIENCTALCKELKLDFIELNMNLPQYQIDKIDISKFKSVAKKENVFFTIHLEENLNVCDFNRNVSDAYTKTVLSTIEIAKRLHVPILNMHMSNGVHFTLPKEKVYLFNQYSEIYLSKLKEFRVLCEKAISNSNIKICIENCDGYKDFTKEGIEILLESNVFGLTFDIGHNHSINGIDEPFIKKHIDKLHHMHIHDAIGNKNHLAIGTGEIDIKQKINLAREHNCTCVFETKTINGLKQSVGNLKRYIDFVV</sequence>
<evidence type="ECO:0000313" key="3">
    <source>
        <dbReference type="Proteomes" id="UP000192468"/>
    </source>
</evidence>
<dbReference type="Gene3D" id="3.20.20.150">
    <property type="entry name" value="Divalent-metal-dependent TIM barrel enzymes"/>
    <property type="match status" value="1"/>
</dbReference>
<dbReference type="InterPro" id="IPR036237">
    <property type="entry name" value="Xyl_isomerase-like_sf"/>
</dbReference>
<reference evidence="2 3" key="1">
    <citation type="submission" date="2017-04" db="EMBL/GenBank/DDBJ databases">
        <authorList>
            <person name="Afonso C.L."/>
            <person name="Miller P.J."/>
            <person name="Scott M.A."/>
            <person name="Spackman E."/>
            <person name="Goraichik I."/>
            <person name="Dimitrov K.M."/>
            <person name="Suarez D.L."/>
            <person name="Swayne D.E."/>
        </authorList>
    </citation>
    <scope>NUCLEOTIDE SEQUENCE [LARGE SCALE GENOMIC DNA]</scope>
    <source>
        <strain evidence="2 3">DSM 12555</strain>
    </source>
</reference>
<protein>
    <submittedName>
        <fullName evidence="2">Sugar phosphate isomerase/epimerase</fullName>
    </submittedName>
</protein>
<proteinExistence type="predicted"/>
<keyword evidence="2" id="KW-0413">Isomerase</keyword>
<dbReference type="SUPFAM" id="SSF51658">
    <property type="entry name" value="Xylose isomerase-like"/>
    <property type="match status" value="1"/>
</dbReference>
<organism evidence="2 3">
    <name type="scientific">Clostridium acidisoli DSM 12555</name>
    <dbReference type="NCBI Taxonomy" id="1121291"/>
    <lineage>
        <taxon>Bacteria</taxon>
        <taxon>Bacillati</taxon>
        <taxon>Bacillota</taxon>
        <taxon>Clostridia</taxon>
        <taxon>Eubacteriales</taxon>
        <taxon>Clostridiaceae</taxon>
        <taxon>Clostridium</taxon>
    </lineage>
</organism>
<name>A0A1W1XE45_9CLOT</name>
<dbReference type="InterPro" id="IPR013022">
    <property type="entry name" value="Xyl_isomerase-like_TIM-brl"/>
</dbReference>
<evidence type="ECO:0000313" key="2">
    <source>
        <dbReference type="EMBL" id="SMC21781.1"/>
    </source>
</evidence>
<dbReference type="STRING" id="1121291.SAMN02745134_01448"/>
<gene>
    <name evidence="2" type="ORF">SAMN02745134_01448</name>
</gene>
<feature type="domain" description="Xylose isomerase-like TIM barrel" evidence="1">
    <location>
        <begin position="19"/>
        <end position="243"/>
    </location>
</feature>
<dbReference type="PANTHER" id="PTHR12110:SF21">
    <property type="entry name" value="XYLOSE ISOMERASE-LIKE TIM BARREL DOMAIN-CONTAINING PROTEIN"/>
    <property type="match status" value="1"/>
</dbReference>
<accession>A0A1W1XE45</accession>
<dbReference type="InterPro" id="IPR050312">
    <property type="entry name" value="IolE/XylAMocC-like"/>
</dbReference>
<dbReference type="Proteomes" id="UP000192468">
    <property type="component" value="Unassembled WGS sequence"/>
</dbReference>
<dbReference type="RefSeq" id="WP_084114933.1">
    <property type="nucleotide sequence ID" value="NZ_FWXH01000003.1"/>
</dbReference>
<evidence type="ECO:0000259" key="1">
    <source>
        <dbReference type="Pfam" id="PF01261"/>
    </source>
</evidence>
<dbReference type="GO" id="GO:0016853">
    <property type="term" value="F:isomerase activity"/>
    <property type="evidence" value="ECO:0007669"/>
    <property type="project" value="UniProtKB-KW"/>
</dbReference>
<dbReference type="OrthoDB" id="270844at2"/>
<dbReference type="Pfam" id="PF01261">
    <property type="entry name" value="AP_endonuc_2"/>
    <property type="match status" value="1"/>
</dbReference>
<dbReference type="EMBL" id="FWXH01000003">
    <property type="protein sequence ID" value="SMC21781.1"/>
    <property type="molecule type" value="Genomic_DNA"/>
</dbReference>
<dbReference type="AlphaFoldDB" id="A0A1W1XE45"/>
<dbReference type="PANTHER" id="PTHR12110">
    <property type="entry name" value="HYDROXYPYRUVATE ISOMERASE"/>
    <property type="match status" value="1"/>
</dbReference>